<reference evidence="3" key="1">
    <citation type="journal article" date="2019" name="Int. J. Syst. Evol. Microbiol.">
        <title>The Global Catalogue of Microorganisms (GCM) 10K type strain sequencing project: providing services to taxonomists for standard genome sequencing and annotation.</title>
        <authorList>
            <consortium name="The Broad Institute Genomics Platform"/>
            <consortium name="The Broad Institute Genome Sequencing Center for Infectious Disease"/>
            <person name="Wu L."/>
            <person name="Ma J."/>
        </authorList>
    </citation>
    <scope>NUCLEOTIDE SEQUENCE [LARGE SCALE GENOMIC DNA]</scope>
    <source>
        <strain evidence="3">CCUG 43114</strain>
    </source>
</reference>
<name>A0ABW0GPR6_9MICO</name>
<dbReference type="Gene3D" id="3.60.21.10">
    <property type="match status" value="1"/>
</dbReference>
<protein>
    <submittedName>
        <fullName evidence="2">Metallophosphoesterase</fullName>
    </submittedName>
</protein>
<dbReference type="PROSITE" id="PS51257">
    <property type="entry name" value="PROKAR_LIPOPROTEIN"/>
    <property type="match status" value="1"/>
</dbReference>
<evidence type="ECO:0000313" key="3">
    <source>
        <dbReference type="Proteomes" id="UP001596122"/>
    </source>
</evidence>
<dbReference type="PANTHER" id="PTHR31302">
    <property type="entry name" value="TRANSMEMBRANE PROTEIN WITH METALLOPHOSPHOESTERASE DOMAIN-RELATED"/>
    <property type="match status" value="1"/>
</dbReference>
<evidence type="ECO:0000259" key="1">
    <source>
        <dbReference type="Pfam" id="PF00149"/>
    </source>
</evidence>
<proteinExistence type="predicted"/>
<comment type="caution">
    <text evidence="2">The sequence shown here is derived from an EMBL/GenBank/DDBJ whole genome shotgun (WGS) entry which is preliminary data.</text>
</comment>
<feature type="domain" description="Calcineurin-like phosphoesterase" evidence="1">
    <location>
        <begin position="54"/>
        <end position="237"/>
    </location>
</feature>
<gene>
    <name evidence="2" type="ORF">ACFPJ6_14325</name>
</gene>
<sequence length="314" mass="33237">MPTGGRGTTRGAGRLLGGLMAVGACTLAWSLAEARSFVLRRSEVPVLRPGERPLRLLHLSDLHLTPGRLAERRWVQGLAALEPDITVVTGDMLAHVDAVPAVLDALDGLLERPGAFVLGSNDYHAPQWRNPLRYFAGPSSTLPSPPPLPTDDLVGSLTSAGWLDLDNARGSLVVDGRTVRLVGVDDPHLRRDRMPPPEAGRHADGLRLGVAHAPYTRVLDAMAEDGADLVLAGHTHGGQVCVPGVGALVTNCDLPRRYAKGVFTWASPTLPPDRFGSPPSAWVNVSAGLGTSPFAPVRLACRPEASLLTLVPRA</sequence>
<dbReference type="SUPFAM" id="SSF56300">
    <property type="entry name" value="Metallo-dependent phosphatases"/>
    <property type="match status" value="1"/>
</dbReference>
<dbReference type="Pfam" id="PF00149">
    <property type="entry name" value="Metallophos"/>
    <property type="match status" value="1"/>
</dbReference>
<organism evidence="2 3">
    <name type="scientific">Aquipuribacter nitratireducens</name>
    <dbReference type="NCBI Taxonomy" id="650104"/>
    <lineage>
        <taxon>Bacteria</taxon>
        <taxon>Bacillati</taxon>
        <taxon>Actinomycetota</taxon>
        <taxon>Actinomycetes</taxon>
        <taxon>Micrococcales</taxon>
        <taxon>Intrasporangiaceae</taxon>
        <taxon>Aquipuribacter</taxon>
    </lineage>
</organism>
<dbReference type="InterPro" id="IPR004843">
    <property type="entry name" value="Calcineurin-like_PHP"/>
</dbReference>
<dbReference type="Proteomes" id="UP001596122">
    <property type="component" value="Unassembled WGS sequence"/>
</dbReference>
<evidence type="ECO:0000313" key="2">
    <source>
        <dbReference type="EMBL" id="MFC5381954.1"/>
    </source>
</evidence>
<dbReference type="InterPro" id="IPR051158">
    <property type="entry name" value="Metallophosphoesterase_sf"/>
</dbReference>
<dbReference type="InterPro" id="IPR029052">
    <property type="entry name" value="Metallo-depent_PP-like"/>
</dbReference>
<dbReference type="EMBL" id="JBHSLD010000014">
    <property type="protein sequence ID" value="MFC5381954.1"/>
    <property type="molecule type" value="Genomic_DNA"/>
</dbReference>
<dbReference type="PANTHER" id="PTHR31302:SF20">
    <property type="entry name" value="CONSERVED PROTEIN"/>
    <property type="match status" value="1"/>
</dbReference>
<dbReference type="RefSeq" id="WP_340270025.1">
    <property type="nucleotide sequence ID" value="NZ_JBBEOG010000005.1"/>
</dbReference>
<keyword evidence="3" id="KW-1185">Reference proteome</keyword>
<accession>A0ABW0GPR6</accession>